<keyword evidence="7" id="KW-0528">Neurotoxin</keyword>
<dbReference type="Proteomes" id="UP000499080">
    <property type="component" value="Unassembled WGS sequence"/>
</dbReference>
<dbReference type="PANTHER" id="PTHR24192:SF3">
    <property type="entry name" value="ANKYRIN REPEAT DOMAIN 40"/>
    <property type="match status" value="1"/>
</dbReference>
<keyword evidence="9" id="KW-1053">Target membrane</keyword>
<evidence type="ECO:0000313" key="12">
    <source>
        <dbReference type="Proteomes" id="UP000499080"/>
    </source>
</evidence>
<dbReference type="SUPFAM" id="SSF48403">
    <property type="entry name" value="Ankyrin repeat"/>
    <property type="match status" value="1"/>
</dbReference>
<gene>
    <name evidence="11" type="primary">Ankrd40</name>
    <name evidence="11" type="ORF">AVEN_8645_1</name>
</gene>
<organism evidence="11 12">
    <name type="scientific">Araneus ventricosus</name>
    <name type="common">Orbweaver spider</name>
    <name type="synonym">Epeira ventricosa</name>
    <dbReference type="NCBI Taxonomy" id="182803"/>
    <lineage>
        <taxon>Eukaryota</taxon>
        <taxon>Metazoa</taxon>
        <taxon>Ecdysozoa</taxon>
        <taxon>Arthropoda</taxon>
        <taxon>Chelicerata</taxon>
        <taxon>Arachnida</taxon>
        <taxon>Araneae</taxon>
        <taxon>Araneomorphae</taxon>
        <taxon>Entelegynae</taxon>
        <taxon>Araneoidea</taxon>
        <taxon>Araneidae</taxon>
        <taxon>Araneus</taxon>
    </lineage>
</organism>
<evidence type="ECO:0000256" key="9">
    <source>
        <dbReference type="ARBA" id="ARBA00023298"/>
    </source>
</evidence>
<evidence type="ECO:0000256" key="6">
    <source>
        <dbReference type="ARBA" id="ARBA00022656"/>
    </source>
</evidence>
<keyword evidence="10" id="KW-0040">ANK repeat</keyword>
<dbReference type="InterPro" id="IPR039195">
    <property type="entry name" value="ANKRD40"/>
</dbReference>
<evidence type="ECO:0000256" key="10">
    <source>
        <dbReference type="PROSITE-ProRule" id="PRU00023"/>
    </source>
</evidence>
<evidence type="ECO:0000256" key="7">
    <source>
        <dbReference type="ARBA" id="ARBA00022699"/>
    </source>
</evidence>
<dbReference type="Gene3D" id="1.25.40.20">
    <property type="entry name" value="Ankyrin repeat-containing domain"/>
    <property type="match status" value="1"/>
</dbReference>
<evidence type="ECO:0000313" key="11">
    <source>
        <dbReference type="EMBL" id="GBL98757.1"/>
    </source>
</evidence>
<accession>A0A4Y2C4S1</accession>
<dbReference type="GO" id="GO:0044231">
    <property type="term" value="C:host cell presynaptic membrane"/>
    <property type="evidence" value="ECO:0007669"/>
    <property type="project" value="UniProtKB-KW"/>
</dbReference>
<comment type="subcellular location">
    <subcellularLocation>
        <location evidence="2">Secreted</location>
    </subcellularLocation>
    <subcellularLocation>
        <location evidence="1">Target cell membrane</location>
    </subcellularLocation>
</comment>
<dbReference type="InterPro" id="IPR002110">
    <property type="entry name" value="Ankyrin_rpt"/>
</dbReference>
<keyword evidence="12" id="KW-1185">Reference proteome</keyword>
<dbReference type="EMBL" id="BGPR01000142">
    <property type="protein sequence ID" value="GBL98757.1"/>
    <property type="molecule type" value="Genomic_DNA"/>
</dbReference>
<sequence length="305" mass="34555">MNPEKRNEDFLREASALGDEDGVRKLLEAGVDVNSQHSINGWTALHWAAKRGHPSIVRLLLSQGADSTLTSVYGESPIAVAKTEEIHNILSGNFESQTEFQAKPSLAITPNYLANPALAPKIEKKDKRNAEVSYSNNYPDGDSRRKFEEEIVLKVRVAESIDPDFIEIEVLLKDLTYENVCRICCEELEVLPKNVLKLRKLPNTIVRKDKDVLRFQNFQELELVLKPNGATRQQTLKTHFSDTFYQESNKTESVLGAAIRVEQKRFRRKTRVNTVTRYYGTMRRFAGETGAVSLGKDDTRVTRTG</sequence>
<evidence type="ECO:0000256" key="3">
    <source>
        <dbReference type="ARBA" id="ARBA00022483"/>
    </source>
</evidence>
<dbReference type="GO" id="GO:0005576">
    <property type="term" value="C:extracellular region"/>
    <property type="evidence" value="ECO:0007669"/>
    <property type="project" value="UniProtKB-SubCell"/>
</dbReference>
<dbReference type="GO" id="GO:0090729">
    <property type="term" value="F:toxin activity"/>
    <property type="evidence" value="ECO:0007669"/>
    <property type="project" value="UniProtKB-KW"/>
</dbReference>
<name>A0A4Y2C4S1_ARAVE</name>
<dbReference type="AlphaFoldDB" id="A0A4Y2C4S1"/>
<dbReference type="SMART" id="SM00248">
    <property type="entry name" value="ANK"/>
    <property type="match status" value="2"/>
</dbReference>
<dbReference type="PROSITE" id="PS50297">
    <property type="entry name" value="ANK_REP_REGION"/>
    <property type="match status" value="1"/>
</dbReference>
<keyword evidence="3" id="KW-0268">Exocytosis</keyword>
<feature type="repeat" description="ANK" evidence="10">
    <location>
        <begin position="40"/>
        <end position="72"/>
    </location>
</feature>
<keyword evidence="8" id="KW-0638">Presynaptic neurotoxin</keyword>
<keyword evidence="4" id="KW-0964">Secreted</keyword>
<dbReference type="Pfam" id="PF12796">
    <property type="entry name" value="Ank_2"/>
    <property type="match status" value="1"/>
</dbReference>
<evidence type="ECO:0000256" key="2">
    <source>
        <dbReference type="ARBA" id="ARBA00004613"/>
    </source>
</evidence>
<reference evidence="11 12" key="1">
    <citation type="journal article" date="2019" name="Sci. Rep.">
        <title>Orb-weaving spider Araneus ventricosus genome elucidates the spidroin gene catalogue.</title>
        <authorList>
            <person name="Kono N."/>
            <person name="Nakamura H."/>
            <person name="Ohtoshi R."/>
            <person name="Moran D.A.P."/>
            <person name="Shinohara A."/>
            <person name="Yoshida Y."/>
            <person name="Fujiwara M."/>
            <person name="Mori M."/>
            <person name="Tomita M."/>
            <person name="Arakawa K."/>
        </authorList>
    </citation>
    <scope>NUCLEOTIDE SEQUENCE [LARGE SCALE GENOMIC DNA]</scope>
</reference>
<keyword evidence="9" id="KW-0472">Membrane</keyword>
<proteinExistence type="predicted"/>
<dbReference type="PANTHER" id="PTHR24192">
    <property type="entry name" value="ANKYRIN REPEAT DOMAIN 40"/>
    <property type="match status" value="1"/>
</dbReference>
<evidence type="ECO:0000256" key="1">
    <source>
        <dbReference type="ARBA" id="ARBA00004175"/>
    </source>
</evidence>
<dbReference type="OrthoDB" id="496981at2759"/>
<keyword evidence="6" id="KW-0800">Toxin</keyword>
<protein>
    <submittedName>
        <fullName evidence="11">Ankyrin repeat domain-containing protein 40</fullName>
    </submittedName>
</protein>
<keyword evidence="5" id="KW-1052">Target cell membrane</keyword>
<dbReference type="GO" id="GO:0006887">
    <property type="term" value="P:exocytosis"/>
    <property type="evidence" value="ECO:0007669"/>
    <property type="project" value="UniProtKB-KW"/>
</dbReference>
<evidence type="ECO:0000256" key="8">
    <source>
        <dbReference type="ARBA" id="ARBA00023028"/>
    </source>
</evidence>
<comment type="caution">
    <text evidence="11">The sequence shown here is derived from an EMBL/GenBank/DDBJ whole genome shotgun (WGS) entry which is preliminary data.</text>
</comment>
<dbReference type="PROSITE" id="PS50088">
    <property type="entry name" value="ANK_REPEAT"/>
    <property type="match status" value="1"/>
</dbReference>
<dbReference type="InterPro" id="IPR036770">
    <property type="entry name" value="Ankyrin_rpt-contain_sf"/>
</dbReference>
<dbReference type="GO" id="GO:0044218">
    <property type="term" value="C:other organism cell membrane"/>
    <property type="evidence" value="ECO:0007669"/>
    <property type="project" value="UniProtKB-KW"/>
</dbReference>
<evidence type="ECO:0000256" key="5">
    <source>
        <dbReference type="ARBA" id="ARBA00022537"/>
    </source>
</evidence>
<evidence type="ECO:0000256" key="4">
    <source>
        <dbReference type="ARBA" id="ARBA00022525"/>
    </source>
</evidence>